<accession>A0A1K0JDE1</accession>
<reference evidence="1" key="1">
    <citation type="submission" date="2016-09" db="EMBL/GenBank/DDBJ databases">
        <authorList>
            <person name="Capua I."/>
            <person name="De Benedictis P."/>
            <person name="Joannis T."/>
            <person name="Lombin L.H."/>
            <person name="Cattoli G."/>
        </authorList>
    </citation>
    <scope>NUCLEOTIDE SEQUENCE</scope>
    <source>
        <strain evidence="1">B9</strain>
    </source>
</reference>
<dbReference type="EMBL" id="FMSH01000305">
    <property type="protein sequence ID" value="SCU77153.1"/>
    <property type="molecule type" value="Genomic_DNA"/>
</dbReference>
<proteinExistence type="predicted"/>
<organism evidence="1">
    <name type="scientific">Cupriavidus necator</name>
    <name type="common">Alcaligenes eutrophus</name>
    <name type="synonym">Ralstonia eutropha</name>
    <dbReference type="NCBI Taxonomy" id="106590"/>
    <lineage>
        <taxon>Bacteria</taxon>
        <taxon>Pseudomonadati</taxon>
        <taxon>Pseudomonadota</taxon>
        <taxon>Betaproteobacteria</taxon>
        <taxon>Burkholderiales</taxon>
        <taxon>Burkholderiaceae</taxon>
        <taxon>Cupriavidus</taxon>
    </lineage>
</organism>
<gene>
    <name evidence="1" type="ORF">CNECB9_3730002</name>
</gene>
<name>A0A1K0JDE1_CUPNE</name>
<dbReference type="AlphaFoldDB" id="A0A1K0JDE1"/>
<sequence length="60" mass="6929">MSVYGKRPIMRQFVAVVPWHKNVLVLHLHCAARTPSSRVCIRCRVVGDARLGYRIPDGRW</sequence>
<evidence type="ECO:0000313" key="1">
    <source>
        <dbReference type="EMBL" id="SCU77153.1"/>
    </source>
</evidence>
<protein>
    <submittedName>
        <fullName evidence="1">Uncharacterized protein</fullName>
    </submittedName>
</protein>